<dbReference type="Proteomes" id="UP000008633">
    <property type="component" value="Chromosome"/>
</dbReference>
<dbReference type="HOGENOM" id="CLU_2570355_0_0_7"/>
<dbReference type="RefSeq" id="WP_013554751.1">
    <property type="nucleotide sequence ID" value="NC_014935.1"/>
</dbReference>
<protein>
    <submittedName>
        <fullName evidence="1">Uncharacterized protein</fullName>
    </submittedName>
</protein>
<accession>E6X1S5</accession>
<dbReference type="KEGG" id="nsa:Nitsa_1821"/>
<evidence type="ECO:0000313" key="2">
    <source>
        <dbReference type="Proteomes" id="UP000008633"/>
    </source>
</evidence>
<reference evidence="2" key="2">
    <citation type="submission" date="2011-01" db="EMBL/GenBank/DDBJ databases">
        <title>The complete genome of Nitratifractor salsuginis DSM 16511.</title>
        <authorList>
            <consortium name="US DOE Joint Genome Institute (JGI-PGF)"/>
            <person name="Lucas S."/>
            <person name="Copeland A."/>
            <person name="Lapidus A."/>
            <person name="Bruce D."/>
            <person name="Goodwin L."/>
            <person name="Pitluck S."/>
            <person name="Kyrpides N."/>
            <person name="Mavromatis K."/>
            <person name="Ivanova N."/>
            <person name="Mikhailova N."/>
            <person name="Zeytun A."/>
            <person name="Detter J.C."/>
            <person name="Tapia R."/>
            <person name="Han C."/>
            <person name="Land M."/>
            <person name="Hauser L."/>
            <person name="Markowitz V."/>
            <person name="Cheng J.-F."/>
            <person name="Hugenholtz P."/>
            <person name="Woyke T."/>
            <person name="Wu D."/>
            <person name="Tindall B."/>
            <person name="Schuetze A."/>
            <person name="Brambilla E."/>
            <person name="Klenk H.-P."/>
            <person name="Eisen J.A."/>
        </authorList>
    </citation>
    <scope>NUCLEOTIDE SEQUENCE [LARGE SCALE GENOMIC DNA]</scope>
    <source>
        <strain evidence="2">DSM 16511 / JCM 12458 / E9I37-1</strain>
    </source>
</reference>
<keyword evidence="2" id="KW-1185">Reference proteome</keyword>
<dbReference type="AlphaFoldDB" id="E6X1S5"/>
<name>E6X1S5_NITSE</name>
<proteinExistence type="predicted"/>
<dbReference type="EMBL" id="CP002452">
    <property type="protein sequence ID" value="ADV47066.1"/>
    <property type="molecule type" value="Genomic_DNA"/>
</dbReference>
<organism evidence="1 2">
    <name type="scientific">Nitratifractor salsuginis (strain DSM 16511 / JCM 12458 / E9I37-1)</name>
    <dbReference type="NCBI Taxonomy" id="749222"/>
    <lineage>
        <taxon>Bacteria</taxon>
        <taxon>Pseudomonadati</taxon>
        <taxon>Campylobacterota</taxon>
        <taxon>Epsilonproteobacteria</taxon>
        <taxon>Campylobacterales</taxon>
        <taxon>Sulfurovaceae</taxon>
        <taxon>Nitratifractor</taxon>
    </lineage>
</organism>
<gene>
    <name evidence="1" type="ordered locus">Nitsa_1821</name>
</gene>
<reference evidence="1 2" key="1">
    <citation type="journal article" date="2011" name="Stand. Genomic Sci.">
        <title>Complete genome sequence of Nitratifractor salsuginis type strain (E9I37-1).</title>
        <authorList>
            <person name="Anderson I."/>
            <person name="Sikorski J."/>
            <person name="Zeytun A."/>
            <person name="Nolan M."/>
            <person name="Lapidus A."/>
            <person name="Lucas S."/>
            <person name="Hammon N."/>
            <person name="Deshpande S."/>
            <person name="Cheng J.F."/>
            <person name="Tapia R."/>
            <person name="Han C."/>
            <person name="Goodwin L."/>
            <person name="Pitluck S."/>
            <person name="Liolios K."/>
            <person name="Pagani I."/>
            <person name="Ivanova N."/>
            <person name="Huntemann M."/>
            <person name="Mavromatis K."/>
            <person name="Ovchinikova G."/>
            <person name="Pati A."/>
            <person name="Chen A."/>
            <person name="Palaniappan K."/>
            <person name="Land M."/>
            <person name="Hauser L."/>
            <person name="Brambilla E.M."/>
            <person name="Ngatchou-Djao O.D."/>
            <person name="Rohde M."/>
            <person name="Tindall B.J."/>
            <person name="Goker M."/>
            <person name="Detter J.C."/>
            <person name="Woyke T."/>
            <person name="Bristow J."/>
            <person name="Eisen J.A."/>
            <person name="Markowitz V."/>
            <person name="Hugenholtz P."/>
            <person name="Klenk H.P."/>
            <person name="Kyrpides N.C."/>
        </authorList>
    </citation>
    <scope>NUCLEOTIDE SEQUENCE [LARGE SCALE GENOMIC DNA]</scope>
    <source>
        <strain evidence="2">DSM 16511 / JCM 12458 / E9I37-1</strain>
    </source>
</reference>
<dbReference type="STRING" id="749222.Nitsa_1821"/>
<evidence type="ECO:0000313" key="1">
    <source>
        <dbReference type="EMBL" id="ADV47066.1"/>
    </source>
</evidence>
<sequence>MTQKWIQKARNACNRTTPEAIVEIVARKLFTADNCKERIEKEGHVVRDMSGKVVPHPAISILETTEKSLLDILKIYGAKQK</sequence>